<dbReference type="Proteomes" id="UP000886602">
    <property type="component" value="Unassembled WGS sequence"/>
</dbReference>
<dbReference type="SUPFAM" id="SSF56563">
    <property type="entry name" value="Major capsid protein gp5"/>
    <property type="match status" value="1"/>
</dbReference>
<evidence type="ECO:0000313" key="3">
    <source>
        <dbReference type="EMBL" id="MBK7424857.1"/>
    </source>
</evidence>
<dbReference type="AlphaFoldDB" id="A0A9D7FFT8"/>
<gene>
    <name evidence="3" type="ORF">IPJ48_18245</name>
</gene>
<accession>A0A9D7FFT8</accession>
<proteinExistence type="predicted"/>
<reference evidence="3" key="1">
    <citation type="submission" date="2020-10" db="EMBL/GenBank/DDBJ databases">
        <title>Connecting structure to function with the recovery of over 1000 high-quality activated sludge metagenome-assembled genomes encoding full-length rRNA genes using long-read sequencing.</title>
        <authorList>
            <person name="Singleton C.M."/>
            <person name="Petriglieri F."/>
            <person name="Kristensen J.M."/>
            <person name="Kirkegaard R.H."/>
            <person name="Michaelsen T.Y."/>
            <person name="Andersen M.H."/>
            <person name="Karst S.M."/>
            <person name="Dueholm M.S."/>
            <person name="Nielsen P.H."/>
            <person name="Albertsen M."/>
        </authorList>
    </citation>
    <scope>NUCLEOTIDE SEQUENCE</scope>
    <source>
        <strain evidence="3">EsbW_18-Q3-R4-48_MAXAC.044</strain>
    </source>
</reference>
<evidence type="ECO:0000259" key="2">
    <source>
        <dbReference type="Pfam" id="PF05065"/>
    </source>
</evidence>
<name>A0A9D7FFT8_9RHOO</name>
<comment type="caution">
    <text evidence="3">The sequence shown here is derived from an EMBL/GenBank/DDBJ whole genome shotgun (WGS) entry which is preliminary data.</text>
</comment>
<dbReference type="EMBL" id="JADJNC010000056">
    <property type="protein sequence ID" value="MBK7424857.1"/>
    <property type="molecule type" value="Genomic_DNA"/>
</dbReference>
<comment type="subcellular location">
    <subcellularLocation>
        <location evidence="1">Virion</location>
    </subcellularLocation>
</comment>
<dbReference type="InterPro" id="IPR054612">
    <property type="entry name" value="Phage_capsid-like_C"/>
</dbReference>
<dbReference type="InterPro" id="IPR024455">
    <property type="entry name" value="Phage_capsid"/>
</dbReference>
<organism evidence="3 4">
    <name type="scientific">Candidatus Propionivibrio dominans</name>
    <dbReference type="NCBI Taxonomy" id="2954373"/>
    <lineage>
        <taxon>Bacteria</taxon>
        <taxon>Pseudomonadati</taxon>
        <taxon>Pseudomonadota</taxon>
        <taxon>Betaproteobacteria</taxon>
        <taxon>Rhodocyclales</taxon>
        <taxon>Rhodocyclaceae</taxon>
        <taxon>Propionivibrio</taxon>
    </lineage>
</organism>
<dbReference type="Pfam" id="PF05065">
    <property type="entry name" value="Phage_capsid"/>
    <property type="match status" value="1"/>
</dbReference>
<feature type="domain" description="Phage capsid-like C-terminal" evidence="2">
    <location>
        <begin position="190"/>
        <end position="463"/>
    </location>
</feature>
<sequence>MSTKLETLASELETLRSEILDLEQVETPTDEQLARMESIIPEWDTKKADHDRLAERAQKIEAVRSASLHEYNREATAPEVIINRANKDPFAEMDRVRAGLIDPKELRGRAMDVVEQSERMEDDAKQHVVRMLEGKREGARHSLSKKTADAVARHILETGSEDYHESFERYLEDPQGYSARAALSLTSANGGYLVPFTLDPTIILTNAGSANPFRQISNVKTTATNDWNGVTSAGVNAGWLAEGTEDSDHSPTFGNLKITPQKASAWLYGSYEVLEDSDFSVQLPDLLADAKDRLEEAAFATGTGSGQPKGVVPAATTVASAAVATYAVGDVYNTQAALPARFRGPRSSLAWLANQAIINKTRQFDTAGGSSFWANLGMGQPEELLGAPIYESTTMVGTTSTGSKNLLLGDFSQYYIVDRIGMSVLYEPLVKGANQRPTGQAGWFAFWRVGADASTTNAFRVLTIA</sequence>
<evidence type="ECO:0000256" key="1">
    <source>
        <dbReference type="ARBA" id="ARBA00004328"/>
    </source>
</evidence>
<evidence type="ECO:0000313" key="4">
    <source>
        <dbReference type="Proteomes" id="UP000886602"/>
    </source>
</evidence>
<protein>
    <submittedName>
        <fullName evidence="3">Phage major capsid protein</fullName>
    </submittedName>
</protein>
<dbReference type="NCBIfam" id="TIGR01554">
    <property type="entry name" value="major_cap_HK97"/>
    <property type="match status" value="1"/>
</dbReference>
<dbReference type="Gene3D" id="3.30.2400.10">
    <property type="entry name" value="Major capsid protein gp5"/>
    <property type="match status" value="1"/>
</dbReference>